<dbReference type="InterPro" id="IPR002048">
    <property type="entry name" value="EF_hand_dom"/>
</dbReference>
<evidence type="ECO:0000313" key="3">
    <source>
        <dbReference type="Proteomes" id="UP001596227"/>
    </source>
</evidence>
<gene>
    <name evidence="2" type="ORF">ACFQH1_02280</name>
</gene>
<sequence>MFVELDSDKNKQLTALELRNFLDNLPDDLLNRVAVQQDEVVFRKAILQQNSEIEDPTLFFEEY</sequence>
<dbReference type="EMBL" id="JBHSSB010000004">
    <property type="protein sequence ID" value="MFC6294062.1"/>
    <property type="molecule type" value="Genomic_DNA"/>
</dbReference>
<evidence type="ECO:0000313" key="2">
    <source>
        <dbReference type="EMBL" id="MFC6294062.1"/>
    </source>
</evidence>
<proteinExistence type="predicted"/>
<comment type="caution">
    <text evidence="2">The sequence shown here is derived from an EMBL/GenBank/DDBJ whole genome shotgun (WGS) entry which is preliminary data.</text>
</comment>
<accession>A0ABW1UFL2</accession>
<evidence type="ECO:0000259" key="1">
    <source>
        <dbReference type="PROSITE" id="PS50222"/>
    </source>
</evidence>
<organism evidence="2 3">
    <name type="scientific">Lactiplantibacillus daoliensis</name>
    <dbReference type="NCBI Taxonomy" id="2559916"/>
    <lineage>
        <taxon>Bacteria</taxon>
        <taxon>Bacillati</taxon>
        <taxon>Bacillota</taxon>
        <taxon>Bacilli</taxon>
        <taxon>Lactobacillales</taxon>
        <taxon>Lactobacillaceae</taxon>
        <taxon>Lactiplantibacillus</taxon>
    </lineage>
</organism>
<keyword evidence="3" id="KW-1185">Reference proteome</keyword>
<dbReference type="Proteomes" id="UP001596227">
    <property type="component" value="Unassembled WGS sequence"/>
</dbReference>
<dbReference type="InterPro" id="IPR018247">
    <property type="entry name" value="EF_Hand_1_Ca_BS"/>
</dbReference>
<reference evidence="3" key="1">
    <citation type="journal article" date="2019" name="Int. J. Syst. Evol. Microbiol.">
        <title>The Global Catalogue of Microorganisms (GCM) 10K type strain sequencing project: providing services to taxonomists for standard genome sequencing and annotation.</title>
        <authorList>
            <consortium name="The Broad Institute Genomics Platform"/>
            <consortium name="The Broad Institute Genome Sequencing Center for Infectious Disease"/>
            <person name="Wu L."/>
            <person name="Ma J."/>
        </authorList>
    </citation>
    <scope>NUCLEOTIDE SEQUENCE [LARGE SCALE GENOMIC DNA]</scope>
    <source>
        <strain evidence="3">CCM 8934</strain>
    </source>
</reference>
<protein>
    <recommendedName>
        <fullName evidence="1">EF-hand domain-containing protein</fullName>
    </recommendedName>
</protein>
<dbReference type="PROSITE" id="PS50222">
    <property type="entry name" value="EF_HAND_2"/>
    <property type="match status" value="1"/>
</dbReference>
<dbReference type="PROSITE" id="PS00018">
    <property type="entry name" value="EF_HAND_1"/>
    <property type="match status" value="1"/>
</dbReference>
<name>A0ABW1UFL2_9LACO</name>
<feature type="domain" description="EF-hand" evidence="1">
    <location>
        <begin position="1"/>
        <end position="28"/>
    </location>
</feature>
<dbReference type="RefSeq" id="WP_137607561.1">
    <property type="nucleotide sequence ID" value="NZ_BJDH01000005.1"/>
</dbReference>